<accession>A0A9D5C532</accession>
<dbReference type="PANTHER" id="PTHR36808">
    <property type="entry name" value="TRANSCRIPTIONAL REGULATOR ATRX-LIKE PROTEIN"/>
    <property type="match status" value="1"/>
</dbReference>
<feature type="compositionally biased region" description="Basic and acidic residues" evidence="1">
    <location>
        <begin position="214"/>
        <end position="232"/>
    </location>
</feature>
<sequence>MRTTAVTDSKPSKKTSSEDRSRKRKIKSAKRRRDSSSEASSYSSSEDEPRRSRRKISRREHKRGLRSPSPRKRKEVKKPEKKKSRKARYSRNVSVSSSGSGSSRSCSTCRSRSISRSRSPARADRKGRGRGRQREKGGKSSQKSRYSSPNCSTCSGGYSTRSSNSSDRGRERNRKRENSRRPKLVSRNRENKERSRDEDKAKIIKAYGDYPSDVGRKKETYEHGPETKRTVEEVEDMQENTQSDRVEEFTLSKGKEEPVKHGDDGGKKPSGAVEDSNSSKVDDLELVLRLKALENFNKYRVGLFASSKVGDGKDESGHTEYLKDAGKVSETKLSSQMVITTASMERKPVKSLEHQTLDEAERQNSEVRIKSAVSRPTEVRIKSVVTIPPQVSDVVKSTEENNDNLGSKSIVLDEDIIPSYYGEDQNSPSQLKSVNELANTLSPAQNSFAKDDQSKRTAGELRGNLLLEAEGNKTDVCAAGASSGPKTGSANVREATQFEQKTFSRMHDGEVVQVSYKVYIPKKTPALARRQLRR</sequence>
<feature type="compositionally biased region" description="Polar residues" evidence="1">
    <location>
        <begin position="140"/>
        <end position="154"/>
    </location>
</feature>
<feature type="compositionally biased region" description="Basic residues" evidence="1">
    <location>
        <begin position="51"/>
        <end position="89"/>
    </location>
</feature>
<feature type="compositionally biased region" description="Basic residues" evidence="1">
    <location>
        <begin position="22"/>
        <end position="33"/>
    </location>
</feature>
<feature type="region of interest" description="Disordered" evidence="1">
    <location>
        <begin position="1"/>
        <end position="280"/>
    </location>
</feature>
<keyword evidence="3" id="KW-1185">Reference proteome</keyword>
<dbReference type="AlphaFoldDB" id="A0A9D5C532"/>
<feature type="region of interest" description="Disordered" evidence="1">
    <location>
        <begin position="345"/>
        <end position="364"/>
    </location>
</feature>
<evidence type="ECO:0000256" key="1">
    <source>
        <dbReference type="SAM" id="MobiDB-lite"/>
    </source>
</evidence>
<comment type="caution">
    <text evidence="2">The sequence shown here is derived from an EMBL/GenBank/DDBJ whole genome shotgun (WGS) entry which is preliminary data.</text>
</comment>
<evidence type="ECO:0000313" key="3">
    <source>
        <dbReference type="Proteomes" id="UP001085076"/>
    </source>
</evidence>
<feature type="compositionally biased region" description="Low complexity" evidence="1">
    <location>
        <begin position="90"/>
        <end position="118"/>
    </location>
</feature>
<feature type="compositionally biased region" description="Basic and acidic residues" evidence="1">
    <location>
        <begin position="187"/>
        <end position="202"/>
    </location>
</feature>
<organism evidence="2 3">
    <name type="scientific">Dioscorea zingiberensis</name>
    <dbReference type="NCBI Taxonomy" id="325984"/>
    <lineage>
        <taxon>Eukaryota</taxon>
        <taxon>Viridiplantae</taxon>
        <taxon>Streptophyta</taxon>
        <taxon>Embryophyta</taxon>
        <taxon>Tracheophyta</taxon>
        <taxon>Spermatophyta</taxon>
        <taxon>Magnoliopsida</taxon>
        <taxon>Liliopsida</taxon>
        <taxon>Dioscoreales</taxon>
        <taxon>Dioscoreaceae</taxon>
        <taxon>Dioscorea</taxon>
    </lineage>
</organism>
<proteinExistence type="predicted"/>
<feature type="compositionally biased region" description="Low complexity" evidence="1">
    <location>
        <begin position="155"/>
        <end position="166"/>
    </location>
</feature>
<reference evidence="2" key="2">
    <citation type="journal article" date="2022" name="Hortic Res">
        <title>The genome of Dioscorea zingiberensis sheds light on the biosynthesis, origin and evolution of the medicinally important diosgenin saponins.</title>
        <authorList>
            <person name="Li Y."/>
            <person name="Tan C."/>
            <person name="Li Z."/>
            <person name="Guo J."/>
            <person name="Li S."/>
            <person name="Chen X."/>
            <person name="Wang C."/>
            <person name="Dai X."/>
            <person name="Yang H."/>
            <person name="Song W."/>
            <person name="Hou L."/>
            <person name="Xu J."/>
            <person name="Tong Z."/>
            <person name="Xu A."/>
            <person name="Yuan X."/>
            <person name="Wang W."/>
            <person name="Yang Q."/>
            <person name="Chen L."/>
            <person name="Sun Z."/>
            <person name="Wang K."/>
            <person name="Pan B."/>
            <person name="Chen J."/>
            <person name="Bao Y."/>
            <person name="Liu F."/>
            <person name="Qi X."/>
            <person name="Gang D.R."/>
            <person name="Wen J."/>
            <person name="Li J."/>
        </authorList>
    </citation>
    <scope>NUCLEOTIDE SEQUENCE</scope>
    <source>
        <strain evidence="2">Dzin_1.0</strain>
    </source>
</reference>
<feature type="compositionally biased region" description="Basic and acidic residues" evidence="1">
    <location>
        <begin position="242"/>
        <end position="267"/>
    </location>
</feature>
<feature type="compositionally biased region" description="Basic and acidic residues" evidence="1">
    <location>
        <begin position="449"/>
        <end position="459"/>
    </location>
</feature>
<dbReference type="OrthoDB" id="786617at2759"/>
<dbReference type="Proteomes" id="UP001085076">
    <property type="component" value="Miscellaneous, Linkage group lg08"/>
</dbReference>
<feature type="compositionally biased region" description="Polar residues" evidence="1">
    <location>
        <begin position="424"/>
        <end position="448"/>
    </location>
</feature>
<reference evidence="2" key="1">
    <citation type="submission" date="2021-03" db="EMBL/GenBank/DDBJ databases">
        <authorList>
            <person name="Li Z."/>
            <person name="Yang C."/>
        </authorList>
    </citation>
    <scope>NUCLEOTIDE SEQUENCE</scope>
    <source>
        <strain evidence="2">Dzin_1.0</strain>
        <tissue evidence="2">Leaf</tissue>
    </source>
</reference>
<dbReference type="EMBL" id="JAGGNH010000008">
    <property type="protein sequence ID" value="KAJ0966194.1"/>
    <property type="molecule type" value="Genomic_DNA"/>
</dbReference>
<evidence type="ECO:0000313" key="2">
    <source>
        <dbReference type="EMBL" id="KAJ0966194.1"/>
    </source>
</evidence>
<feature type="compositionally biased region" description="Basic and acidic residues" evidence="1">
    <location>
        <begin position="167"/>
        <end position="180"/>
    </location>
</feature>
<feature type="region of interest" description="Disordered" evidence="1">
    <location>
        <begin position="421"/>
        <end position="462"/>
    </location>
</feature>
<protein>
    <submittedName>
        <fullName evidence="2">Uncharacterized protein</fullName>
    </submittedName>
</protein>
<feature type="compositionally biased region" description="Basic and acidic residues" evidence="1">
    <location>
        <begin position="121"/>
        <end position="138"/>
    </location>
</feature>
<gene>
    <name evidence="2" type="ORF">J5N97_027332</name>
</gene>
<name>A0A9D5C532_9LILI</name>
<dbReference type="PANTHER" id="PTHR36808:SF1">
    <property type="entry name" value="TRANSCRIPTIONAL REGULATOR ATRX-LIKE PROTEIN"/>
    <property type="match status" value="1"/>
</dbReference>